<evidence type="ECO:0000256" key="1">
    <source>
        <dbReference type="ARBA" id="ARBA00005546"/>
    </source>
</evidence>
<dbReference type="InterPro" id="IPR013926">
    <property type="entry name" value="CGI121/TPRKB"/>
</dbReference>
<dbReference type="RefSeq" id="WP_015302327.1">
    <property type="nucleotide sequence ID" value="NC_019964.1"/>
</dbReference>
<dbReference type="STRING" id="797302.Halru_3179"/>
<dbReference type="Gene3D" id="3.30.2380.10">
    <property type="entry name" value="CGI121/TPRKB"/>
    <property type="match status" value="1"/>
</dbReference>
<dbReference type="AlphaFoldDB" id="L0IDW8"/>
<dbReference type="Proteomes" id="UP000010846">
    <property type="component" value="Chromosome"/>
</dbReference>
<evidence type="ECO:0008006" key="4">
    <source>
        <dbReference type="Google" id="ProtNLM"/>
    </source>
</evidence>
<reference evidence="2" key="1">
    <citation type="submission" date="2011-09" db="EMBL/GenBank/DDBJ databases">
        <title>Complete sequence of Halovivax ruber XH-70.</title>
        <authorList>
            <consortium name="US DOE Joint Genome Institute"/>
            <person name="Lucas S."/>
            <person name="Han J."/>
            <person name="Lapidus A."/>
            <person name="Cheng J.-F."/>
            <person name="Goodwin L."/>
            <person name="Pitluck S."/>
            <person name="Peters L."/>
            <person name="Mikhailova N."/>
            <person name="Davenport K."/>
            <person name="Detter J.C."/>
            <person name="Han C."/>
            <person name="Tapia R."/>
            <person name="Land M."/>
            <person name="Hauser L."/>
            <person name="Kyrpides N."/>
            <person name="Ivanova N."/>
            <person name="Pagani I."/>
            <person name="Sproer C."/>
            <person name="Anderson I."/>
            <person name="Woyke T."/>
        </authorList>
    </citation>
    <scope>NUCLEOTIDE SEQUENCE</scope>
    <source>
        <strain evidence="2">XH-70</strain>
    </source>
</reference>
<sequence length="169" mass="18029">MTGTGVTIVEGTLRIDDLDAFLATIDRIAERHDVTIQAVDARYVAGQSHLERAVESAERAIANDDAIARDPAVELLLYAAGRRQIERALEMGVDEGTGPAAIVVTGGADGPAADELRDELDVEPASVVGNPDEETLCDFFDIGDRERAATNATLEQLVCERVALLAVEK</sequence>
<evidence type="ECO:0000313" key="3">
    <source>
        <dbReference type="Proteomes" id="UP000010846"/>
    </source>
</evidence>
<dbReference type="GeneID" id="14377940"/>
<organism evidence="2 3">
    <name type="scientific">Halovivax ruber (strain DSM 18193 / JCM 13892 / XH-70)</name>
    <dbReference type="NCBI Taxonomy" id="797302"/>
    <lineage>
        <taxon>Archaea</taxon>
        <taxon>Methanobacteriati</taxon>
        <taxon>Methanobacteriota</taxon>
        <taxon>Stenosarchaea group</taxon>
        <taxon>Halobacteria</taxon>
        <taxon>Halobacteriales</taxon>
        <taxon>Natrialbaceae</taxon>
        <taxon>Halovivax</taxon>
    </lineage>
</organism>
<dbReference type="HOGENOM" id="CLU_103619_0_0_2"/>
<dbReference type="InterPro" id="IPR036504">
    <property type="entry name" value="CGI121/TPRKB_sf"/>
</dbReference>
<comment type="similarity">
    <text evidence="1">Belongs to the CGI121/TPRKB family.</text>
</comment>
<dbReference type="PIRSF" id="PIRSF022062">
    <property type="entry name" value="UCP022062"/>
    <property type="match status" value="1"/>
</dbReference>
<dbReference type="SUPFAM" id="SSF143870">
    <property type="entry name" value="PF0523-like"/>
    <property type="match status" value="1"/>
</dbReference>
<dbReference type="EMBL" id="CP003050">
    <property type="protein sequence ID" value="AGB17745.1"/>
    <property type="molecule type" value="Genomic_DNA"/>
</dbReference>
<dbReference type="Pfam" id="PF08617">
    <property type="entry name" value="CGI-121"/>
    <property type="match status" value="1"/>
</dbReference>
<dbReference type="eggNOG" id="arCOG02197">
    <property type="taxonomic scope" value="Archaea"/>
</dbReference>
<dbReference type="InterPro" id="IPR016799">
    <property type="entry name" value="UCP022062"/>
</dbReference>
<dbReference type="NCBIfam" id="NF011465">
    <property type="entry name" value="PRK14886.1-1"/>
    <property type="match status" value="1"/>
</dbReference>
<gene>
    <name evidence="2" type="ordered locus">Halru_3179</name>
</gene>
<keyword evidence="3" id="KW-1185">Reference proteome</keyword>
<protein>
    <recommendedName>
        <fullName evidence="4">KEOPS complex Cgi121-like subunit</fullName>
    </recommendedName>
</protein>
<evidence type="ECO:0000313" key="2">
    <source>
        <dbReference type="EMBL" id="AGB17745.1"/>
    </source>
</evidence>
<accession>L0IDW8</accession>
<proteinExistence type="inferred from homology"/>
<dbReference type="KEGG" id="hru:Halru_3179"/>
<name>L0IDW8_HALRX</name>